<organism evidence="2 3">
    <name type="scientific">Lichtheimia ornata</name>
    <dbReference type="NCBI Taxonomy" id="688661"/>
    <lineage>
        <taxon>Eukaryota</taxon>
        <taxon>Fungi</taxon>
        <taxon>Fungi incertae sedis</taxon>
        <taxon>Mucoromycota</taxon>
        <taxon>Mucoromycotina</taxon>
        <taxon>Mucoromycetes</taxon>
        <taxon>Mucorales</taxon>
        <taxon>Lichtheimiaceae</taxon>
        <taxon>Lichtheimia</taxon>
    </lineage>
</organism>
<feature type="region of interest" description="Disordered" evidence="1">
    <location>
        <begin position="405"/>
        <end position="448"/>
    </location>
</feature>
<dbReference type="GO" id="GO:0032007">
    <property type="term" value="P:negative regulation of TOR signaling"/>
    <property type="evidence" value="ECO:0007669"/>
    <property type="project" value="InterPro"/>
</dbReference>
<sequence length="559" mass="63355">MSGHVVYSCACLNVRLHLANNYYSDRHDAHRAAAFIRLSDPHLEGWQFELGMGGVQSEYNTLIRTRARDDNWMTVSCLNCTTGDVYSIQRPTKPTIVYPVDAQDLYRQGDRVIIHRETIYGEDIDKLKQHTNYSSNFGIVLYTDATEISADDEASVPGELYSQHTQLSQQLERSLNQMKSETDARIERYRQEQLAALERASAKAKYDRQLLWHKMLEVSRTVHEQEQQQKGHDQDTSESLSRSFVRFEAHDGMRQQQQQPSSSSMGISASPARSGSRSFVKPSSLRASSFALDEHHISSSLRDKQFHPVSQDDEDQPLSSDEDSEGMFELDEDMVSEEKQGDEKGKGKSTPTWSKRRSSTKYIPGFEVEENIHIEQEDDQDPLSTSVSAYATSVPIAISYEQHTPKFTQGSFNENAVNPADQDPTNVRSSVQKNTRLDQQQQQQQAKSLVSFDRFSLADQEASLLFPPHQQRRKSIAVTRTTHRPQLDGLVGQSLDTRSSRRMSLLRQDGSPTHSASDDEDDKGPMIPPHVLAANTYNDETEELFGAVPRSGTWRKTFE</sequence>
<accession>A0AAD7XXB9</accession>
<evidence type="ECO:0000313" key="2">
    <source>
        <dbReference type="EMBL" id="KAJ8656408.1"/>
    </source>
</evidence>
<dbReference type="InterPro" id="IPR026682">
    <property type="entry name" value="AKT1S1"/>
</dbReference>
<feature type="region of interest" description="Disordered" evidence="1">
    <location>
        <begin position="250"/>
        <end position="281"/>
    </location>
</feature>
<dbReference type="RefSeq" id="XP_058341321.1">
    <property type="nucleotide sequence ID" value="XM_058487983.1"/>
</dbReference>
<dbReference type="PANTHER" id="PTHR21844">
    <property type="entry name" value="AKT1 SUBSTRATE 1 PROTEIN"/>
    <property type="match status" value="1"/>
</dbReference>
<feature type="region of interest" description="Disordered" evidence="1">
    <location>
        <begin position="299"/>
        <end position="361"/>
    </location>
</feature>
<dbReference type="GeneID" id="83215383"/>
<dbReference type="Proteomes" id="UP001234581">
    <property type="component" value="Unassembled WGS sequence"/>
</dbReference>
<dbReference type="EMBL" id="JARTCD010000040">
    <property type="protein sequence ID" value="KAJ8656408.1"/>
    <property type="molecule type" value="Genomic_DNA"/>
</dbReference>
<feature type="compositionally biased region" description="Low complexity" evidence="1">
    <location>
        <begin position="254"/>
        <end position="274"/>
    </location>
</feature>
<evidence type="ECO:0000256" key="1">
    <source>
        <dbReference type="SAM" id="MobiDB-lite"/>
    </source>
</evidence>
<feature type="compositionally biased region" description="Acidic residues" evidence="1">
    <location>
        <begin position="311"/>
        <end position="335"/>
    </location>
</feature>
<name>A0AAD7XXB9_9FUNG</name>
<reference evidence="2 3" key="1">
    <citation type="submission" date="2023-03" db="EMBL/GenBank/DDBJ databases">
        <title>Genome sequence of Lichtheimia ornata CBS 291.66.</title>
        <authorList>
            <person name="Mohabir J.T."/>
            <person name="Shea T.P."/>
            <person name="Kurbessoian T."/>
            <person name="Berby B."/>
            <person name="Fontaine J."/>
            <person name="Livny J."/>
            <person name="Gnirke A."/>
            <person name="Stajich J.E."/>
            <person name="Cuomo C.A."/>
        </authorList>
    </citation>
    <scope>NUCLEOTIDE SEQUENCE [LARGE SCALE GENOMIC DNA]</scope>
    <source>
        <strain evidence="2">CBS 291.66</strain>
    </source>
</reference>
<feature type="region of interest" description="Disordered" evidence="1">
    <location>
        <begin position="463"/>
        <end position="532"/>
    </location>
</feature>
<evidence type="ECO:0000313" key="3">
    <source>
        <dbReference type="Proteomes" id="UP001234581"/>
    </source>
</evidence>
<dbReference type="PANTHER" id="PTHR21844:SF2">
    <property type="entry name" value="PROLINE-RICH AKT1 SUBSTRATE 1"/>
    <property type="match status" value="1"/>
</dbReference>
<feature type="compositionally biased region" description="Polar residues" evidence="1">
    <location>
        <begin position="405"/>
        <end position="416"/>
    </location>
</feature>
<dbReference type="AlphaFoldDB" id="A0AAD7XXB9"/>
<dbReference type="GO" id="GO:0005737">
    <property type="term" value="C:cytoplasm"/>
    <property type="evidence" value="ECO:0007669"/>
    <property type="project" value="TreeGrafter"/>
</dbReference>
<feature type="compositionally biased region" description="Polar residues" evidence="1">
    <location>
        <begin position="423"/>
        <end position="438"/>
    </location>
</feature>
<keyword evidence="3" id="KW-1185">Reference proteome</keyword>
<proteinExistence type="predicted"/>
<comment type="caution">
    <text evidence="2">The sequence shown here is derived from an EMBL/GenBank/DDBJ whole genome shotgun (WGS) entry which is preliminary data.</text>
</comment>
<gene>
    <name evidence="2" type="ORF">O0I10_007976</name>
</gene>
<feature type="compositionally biased region" description="Basic and acidic residues" evidence="1">
    <location>
        <begin position="336"/>
        <end position="346"/>
    </location>
</feature>
<protein>
    <submittedName>
        <fullName evidence="2">Uncharacterized protein</fullName>
    </submittedName>
</protein>